<organism evidence="1 2">
    <name type="scientific">Agrobacterium pusense</name>
    <dbReference type="NCBI Taxonomy" id="648995"/>
    <lineage>
        <taxon>Bacteria</taxon>
        <taxon>Pseudomonadati</taxon>
        <taxon>Pseudomonadota</taxon>
        <taxon>Alphaproteobacteria</taxon>
        <taxon>Hyphomicrobiales</taxon>
        <taxon>Rhizobiaceae</taxon>
        <taxon>Rhizobium/Agrobacterium group</taxon>
        <taxon>Agrobacterium</taxon>
    </lineage>
</organism>
<comment type="caution">
    <text evidence="1">The sequence shown here is derived from an EMBL/GenBank/DDBJ whole genome shotgun (WGS) entry which is preliminary data.</text>
</comment>
<evidence type="ECO:0000313" key="2">
    <source>
        <dbReference type="Proteomes" id="UP001155820"/>
    </source>
</evidence>
<dbReference type="AlphaFoldDB" id="A0AA44ERA3"/>
<dbReference type="Proteomes" id="UP001155820">
    <property type="component" value="Unassembled WGS sequence"/>
</dbReference>
<accession>A0AA44ERA3</accession>
<protein>
    <submittedName>
        <fullName evidence="1">Uncharacterized protein</fullName>
    </submittedName>
</protein>
<dbReference type="RefSeq" id="WP_172874221.1">
    <property type="nucleotide sequence ID" value="NZ_JABRWL010000006.1"/>
</dbReference>
<evidence type="ECO:0000313" key="1">
    <source>
        <dbReference type="EMBL" id="NRF22887.1"/>
    </source>
</evidence>
<dbReference type="EMBL" id="JABRWM010000006">
    <property type="protein sequence ID" value="NRF22887.1"/>
    <property type="molecule type" value="Genomic_DNA"/>
</dbReference>
<reference evidence="1" key="1">
    <citation type="submission" date="2019-07" db="EMBL/GenBank/DDBJ databases">
        <title>FDA dAtabase for Regulatory Grade micrObial Sequences (FDA-ARGOS): Supporting development and validation of Infectious Disease Dx tests.</title>
        <authorList>
            <person name="Bachman M."/>
            <person name="Young C."/>
            <person name="Tallon L."/>
            <person name="Sadzewicz L."/>
            <person name="Vavikolanu K."/>
            <person name="Mehta A."/>
            <person name="Aluvathingal J."/>
            <person name="Nadendla S."/>
            <person name="Nandy P."/>
            <person name="Geyer C."/>
            <person name="Yan Y."/>
            <person name="Sichtig H."/>
        </authorList>
    </citation>
    <scope>NUCLEOTIDE SEQUENCE</scope>
    <source>
        <strain evidence="1">FDAARGOS_618</strain>
    </source>
</reference>
<keyword evidence="2" id="KW-1185">Reference proteome</keyword>
<name>A0AA44ERA3_9HYPH</name>
<proteinExistence type="predicted"/>
<gene>
    <name evidence="1" type="ORF">FOB26_27925</name>
</gene>
<sequence length="168" mass="18722">MGSKANFPQVTELMMESAKRFDESLLSLGLAANLVTWAVEEGVKDPVLVLVTDFFDLRGPLDVARKIFDAYNASALPAEIDPFIIRLHSIQQPVAQMLMGLTDDNHASRKDAAKISAETKREPLFVIGADNLVFTMDMFISRRPSRRDHADTIRRWKSFSKAVDALAA</sequence>